<evidence type="ECO:0000256" key="5">
    <source>
        <dbReference type="ARBA" id="ARBA00022771"/>
    </source>
</evidence>
<dbReference type="Gene3D" id="2.60.120.780">
    <property type="entry name" value="PINIT domain"/>
    <property type="match status" value="1"/>
</dbReference>
<dbReference type="InterPro" id="IPR023321">
    <property type="entry name" value="PINIT"/>
</dbReference>
<dbReference type="SUPFAM" id="SSF57850">
    <property type="entry name" value="RING/U-box"/>
    <property type="match status" value="1"/>
</dbReference>
<evidence type="ECO:0000256" key="6">
    <source>
        <dbReference type="ARBA" id="ARBA00022786"/>
    </source>
</evidence>
<evidence type="ECO:0000313" key="14">
    <source>
        <dbReference type="Proteomes" id="UP000663870"/>
    </source>
</evidence>
<evidence type="ECO:0000259" key="11">
    <source>
        <dbReference type="PROSITE" id="PS51466"/>
    </source>
</evidence>
<feature type="region of interest" description="Disordered" evidence="9">
    <location>
        <begin position="130"/>
        <end position="195"/>
    </location>
</feature>
<feature type="compositionally biased region" description="Low complexity" evidence="9">
    <location>
        <begin position="230"/>
        <end position="258"/>
    </location>
</feature>
<evidence type="ECO:0000256" key="9">
    <source>
        <dbReference type="SAM" id="MobiDB-lite"/>
    </source>
</evidence>
<dbReference type="GO" id="GO:0016925">
    <property type="term" value="P:protein sumoylation"/>
    <property type="evidence" value="ECO:0007669"/>
    <property type="project" value="UniProtKB-UniPathway"/>
</dbReference>
<dbReference type="GO" id="GO:0000785">
    <property type="term" value="C:chromatin"/>
    <property type="evidence" value="ECO:0007669"/>
    <property type="project" value="TreeGrafter"/>
</dbReference>
<evidence type="ECO:0000313" key="12">
    <source>
        <dbReference type="EMBL" id="CAF0814679.1"/>
    </source>
</evidence>
<dbReference type="Gene3D" id="3.30.40.10">
    <property type="entry name" value="Zinc/RING finger domain, C3HC4 (zinc finger)"/>
    <property type="match status" value="1"/>
</dbReference>
<accession>A0A813WKK5</accession>
<dbReference type="InterPro" id="IPR004181">
    <property type="entry name" value="Znf_MIZ"/>
</dbReference>
<feature type="region of interest" description="Disordered" evidence="9">
    <location>
        <begin position="214"/>
        <end position="258"/>
    </location>
</feature>
<dbReference type="EMBL" id="CAJNOL010000116">
    <property type="protein sequence ID" value="CAF0859232.1"/>
    <property type="molecule type" value="Genomic_DNA"/>
</dbReference>
<dbReference type="InterPro" id="IPR038654">
    <property type="entry name" value="PINIT_sf"/>
</dbReference>
<evidence type="ECO:0000256" key="7">
    <source>
        <dbReference type="ARBA" id="ARBA00022833"/>
    </source>
</evidence>
<comment type="similarity">
    <text evidence="2">Belongs to the PIAS family.</text>
</comment>
<feature type="compositionally biased region" description="Polar residues" evidence="9">
    <location>
        <begin position="149"/>
        <end position="160"/>
    </location>
</feature>
<feature type="compositionally biased region" description="Polar residues" evidence="9">
    <location>
        <begin position="130"/>
        <end position="140"/>
    </location>
</feature>
<dbReference type="PANTHER" id="PTHR10782">
    <property type="entry name" value="ZINC FINGER MIZ DOMAIN-CONTAINING PROTEIN"/>
    <property type="match status" value="1"/>
</dbReference>
<dbReference type="Pfam" id="PF02891">
    <property type="entry name" value="zf-MIZ"/>
    <property type="match status" value="1"/>
</dbReference>
<comment type="pathway">
    <text evidence="1">Protein modification; protein sumoylation.</text>
</comment>
<gene>
    <name evidence="13" type="ORF">JXQ802_LOCUS7097</name>
    <name evidence="12" type="ORF">PYM288_LOCUS5274</name>
</gene>
<evidence type="ECO:0000256" key="2">
    <source>
        <dbReference type="ARBA" id="ARBA00005383"/>
    </source>
</evidence>
<dbReference type="EMBL" id="CAJNOH010000052">
    <property type="protein sequence ID" value="CAF0814679.1"/>
    <property type="molecule type" value="Genomic_DNA"/>
</dbReference>
<sequence length="600" mass="69091">MQSSSVINSSNNQNYFPSQEDRTHIYQLLNELDNDQLRLILTKHLRNSSILNEIQHYTRTRLFQECFTLIENCYTSELEQTLLALRQKRCPPDFYQQQQQQQTQATFRASYNQEQPAYYTHTTIQYSGQPNYRLPSSTAIPQHPRATRPNLNPPQSTNGNDLRPPQQPSYITSVIPHPQHIRSSSPSTASMANKSSTSVIQQYQIPILSAPPFVQTASSSTHQTPILPATSNSQQSTNNSQHSTNNTQHSTNNSQHSTNNLQYSIMNKINYKNLPFYQIITCVYERYNIFHYDTYRKQNSSYDEFILPLDVCNQLGLSYDYDPSLNLHKTNKCLLLRLARIDQPATFHGQYEDNLPPNLVVIVNGHSLTNLPLPKASTRQQSDLIRIGREVDITSYIMFNPILKNEIRITWSYRLDNTSLHVQYANAKYALHIFLVEHLTIDKLCDKIIKKPSKFYRQDLVKLLAKARARDRDLGLEVSDQKLKLTCPIDQRRLRKPVRATTCHHLQCFDLTNYIALNEKSNKWICPVCNKSALYEDLQIDSYTESILNSIKNENIAEITINPDLQWIPVLQSKIENESVGSDSNINLTSSSHDPILIDD</sequence>
<dbReference type="GO" id="GO:0061665">
    <property type="term" value="F:SUMO ligase activity"/>
    <property type="evidence" value="ECO:0007669"/>
    <property type="project" value="TreeGrafter"/>
</dbReference>
<feature type="domain" description="SP-RING-type" evidence="10">
    <location>
        <begin position="470"/>
        <end position="553"/>
    </location>
</feature>
<evidence type="ECO:0000259" key="10">
    <source>
        <dbReference type="PROSITE" id="PS51044"/>
    </source>
</evidence>
<evidence type="ECO:0000256" key="1">
    <source>
        <dbReference type="ARBA" id="ARBA00004718"/>
    </source>
</evidence>
<feature type="compositionally biased region" description="Polar residues" evidence="9">
    <location>
        <begin position="181"/>
        <end position="195"/>
    </location>
</feature>
<evidence type="ECO:0000256" key="4">
    <source>
        <dbReference type="ARBA" id="ARBA00022723"/>
    </source>
</evidence>
<comment type="caution">
    <text evidence="13">The sequence shown here is derived from an EMBL/GenBank/DDBJ whole genome shotgun (WGS) entry which is preliminary data.</text>
</comment>
<dbReference type="Proteomes" id="UP000663870">
    <property type="component" value="Unassembled WGS sequence"/>
</dbReference>
<dbReference type="CDD" id="cd16650">
    <property type="entry name" value="SP-RING_PIAS-like"/>
    <property type="match status" value="1"/>
</dbReference>
<organism evidence="13 14">
    <name type="scientific">Rotaria sordida</name>
    <dbReference type="NCBI Taxonomy" id="392033"/>
    <lineage>
        <taxon>Eukaryota</taxon>
        <taxon>Metazoa</taxon>
        <taxon>Spiralia</taxon>
        <taxon>Gnathifera</taxon>
        <taxon>Rotifera</taxon>
        <taxon>Eurotatoria</taxon>
        <taxon>Bdelloidea</taxon>
        <taxon>Philodinida</taxon>
        <taxon>Philodinidae</taxon>
        <taxon>Rotaria</taxon>
    </lineage>
</organism>
<name>A0A813WKK5_9BILA</name>
<dbReference type="PROSITE" id="PS51044">
    <property type="entry name" value="ZF_SP_RING"/>
    <property type="match status" value="1"/>
</dbReference>
<evidence type="ECO:0000313" key="13">
    <source>
        <dbReference type="EMBL" id="CAF0859232.1"/>
    </source>
</evidence>
<feature type="domain" description="PINIT" evidence="11">
    <location>
        <begin position="255"/>
        <end position="439"/>
    </location>
</feature>
<dbReference type="AlphaFoldDB" id="A0A813WKK5"/>
<dbReference type="PROSITE" id="PS51466">
    <property type="entry name" value="PINIT"/>
    <property type="match status" value="1"/>
</dbReference>
<evidence type="ECO:0000256" key="3">
    <source>
        <dbReference type="ARBA" id="ARBA00022679"/>
    </source>
</evidence>
<keyword evidence="6" id="KW-0833">Ubl conjugation pathway</keyword>
<protein>
    <recommendedName>
        <fullName evidence="15">SP-RING-type domain-containing protein</fullName>
    </recommendedName>
</protein>
<evidence type="ECO:0000256" key="8">
    <source>
        <dbReference type="PROSITE-ProRule" id="PRU00452"/>
    </source>
</evidence>
<keyword evidence="5 8" id="KW-0863">Zinc-finger</keyword>
<feature type="compositionally biased region" description="Polar residues" evidence="9">
    <location>
        <begin position="215"/>
        <end position="224"/>
    </location>
</feature>
<dbReference type="GO" id="GO:0008270">
    <property type="term" value="F:zinc ion binding"/>
    <property type="evidence" value="ECO:0007669"/>
    <property type="project" value="UniProtKB-KW"/>
</dbReference>
<keyword evidence="7" id="KW-0862">Zinc</keyword>
<proteinExistence type="inferred from homology"/>
<keyword evidence="14" id="KW-1185">Reference proteome</keyword>
<dbReference type="PANTHER" id="PTHR10782:SF4">
    <property type="entry name" value="TONALLI, ISOFORM E"/>
    <property type="match status" value="1"/>
</dbReference>
<reference evidence="13" key="1">
    <citation type="submission" date="2021-02" db="EMBL/GenBank/DDBJ databases">
        <authorList>
            <person name="Nowell W R."/>
        </authorList>
    </citation>
    <scope>NUCLEOTIDE SEQUENCE</scope>
</reference>
<dbReference type="InterPro" id="IPR013083">
    <property type="entry name" value="Znf_RING/FYVE/PHD"/>
</dbReference>
<keyword evidence="4" id="KW-0479">Metal-binding</keyword>
<keyword evidence="3" id="KW-0808">Transferase</keyword>
<dbReference type="UniPathway" id="UPA00886"/>
<evidence type="ECO:0008006" key="15">
    <source>
        <dbReference type="Google" id="ProtNLM"/>
    </source>
</evidence>
<dbReference type="Proteomes" id="UP000663854">
    <property type="component" value="Unassembled WGS sequence"/>
</dbReference>
<dbReference type="Pfam" id="PF14324">
    <property type="entry name" value="PINIT"/>
    <property type="match status" value="1"/>
</dbReference>